<dbReference type="GO" id="GO:0016020">
    <property type="term" value="C:membrane"/>
    <property type="evidence" value="ECO:0007669"/>
    <property type="project" value="TreeGrafter"/>
</dbReference>
<evidence type="ECO:0000259" key="7">
    <source>
        <dbReference type="Pfam" id="PF00728"/>
    </source>
</evidence>
<dbReference type="PANTHER" id="PTHR22600:SF57">
    <property type="entry name" value="BETA-N-ACETYLHEXOSAMINIDASE"/>
    <property type="match status" value="1"/>
</dbReference>
<gene>
    <name evidence="9" type="ORF">FNB79_14735</name>
</gene>
<reference evidence="9 10" key="1">
    <citation type="submission" date="2019-07" db="EMBL/GenBank/DDBJ databases">
        <title>Genome sequencing for Formosa sp. PS13.</title>
        <authorList>
            <person name="Park S.-J."/>
        </authorList>
    </citation>
    <scope>NUCLEOTIDE SEQUENCE [LARGE SCALE GENOMIC DNA]</scope>
    <source>
        <strain evidence="9 10">PS13</strain>
    </source>
</reference>
<dbReference type="GO" id="GO:0004563">
    <property type="term" value="F:beta-N-acetylhexosaminidase activity"/>
    <property type="evidence" value="ECO:0007669"/>
    <property type="project" value="UniProtKB-EC"/>
</dbReference>
<dbReference type="PANTHER" id="PTHR22600">
    <property type="entry name" value="BETA-HEXOSAMINIDASE"/>
    <property type="match status" value="1"/>
</dbReference>
<dbReference type="OrthoDB" id="9763537at2"/>
<evidence type="ECO:0000259" key="8">
    <source>
        <dbReference type="Pfam" id="PF02838"/>
    </source>
</evidence>
<keyword evidence="5" id="KW-0326">Glycosidase</keyword>
<dbReference type="InterPro" id="IPR015882">
    <property type="entry name" value="HEX_bac_N"/>
</dbReference>
<dbReference type="GO" id="GO:0005975">
    <property type="term" value="P:carbohydrate metabolic process"/>
    <property type="evidence" value="ECO:0007669"/>
    <property type="project" value="InterPro"/>
</dbReference>
<dbReference type="RefSeq" id="WP_143382083.1">
    <property type="nucleotide sequence ID" value="NZ_CP041637.1"/>
</dbReference>
<organism evidence="9 10">
    <name type="scientific">Formosa sediminum</name>
    <dbReference type="NCBI Taxonomy" id="2594004"/>
    <lineage>
        <taxon>Bacteria</taxon>
        <taxon>Pseudomonadati</taxon>
        <taxon>Bacteroidota</taxon>
        <taxon>Flavobacteriia</taxon>
        <taxon>Flavobacteriales</taxon>
        <taxon>Flavobacteriaceae</taxon>
        <taxon>Formosa</taxon>
    </lineage>
</organism>
<evidence type="ECO:0000256" key="5">
    <source>
        <dbReference type="ARBA" id="ARBA00023295"/>
    </source>
</evidence>
<dbReference type="InterPro" id="IPR015883">
    <property type="entry name" value="Glyco_hydro_20_cat"/>
</dbReference>
<feature type="domain" description="Glycoside hydrolase family 20 catalytic" evidence="7">
    <location>
        <begin position="148"/>
        <end position="498"/>
    </location>
</feature>
<dbReference type="InterPro" id="IPR017853">
    <property type="entry name" value="GH"/>
</dbReference>
<keyword evidence="10" id="KW-1185">Reference proteome</keyword>
<evidence type="ECO:0000256" key="2">
    <source>
        <dbReference type="ARBA" id="ARBA00006285"/>
    </source>
</evidence>
<dbReference type="Pfam" id="PF02838">
    <property type="entry name" value="Glyco_hydro_20b"/>
    <property type="match status" value="1"/>
</dbReference>
<dbReference type="AlphaFoldDB" id="A0A516GUK2"/>
<evidence type="ECO:0000256" key="6">
    <source>
        <dbReference type="PIRSR" id="PIRSR625705-1"/>
    </source>
</evidence>
<dbReference type="KEGG" id="fop:FNB79_14735"/>
<dbReference type="InterPro" id="IPR025705">
    <property type="entry name" value="Beta_hexosaminidase_sua/sub"/>
</dbReference>
<dbReference type="PRINTS" id="PR00738">
    <property type="entry name" value="GLHYDRLASE20"/>
</dbReference>
<dbReference type="InterPro" id="IPR029018">
    <property type="entry name" value="Hex-like_dom2"/>
</dbReference>
<proteinExistence type="inferred from homology"/>
<evidence type="ECO:0000256" key="1">
    <source>
        <dbReference type="ARBA" id="ARBA00001231"/>
    </source>
</evidence>
<feature type="domain" description="Beta-hexosaminidase bacterial type N-terminal" evidence="8">
    <location>
        <begin position="23"/>
        <end position="144"/>
    </location>
</feature>
<evidence type="ECO:0000313" key="10">
    <source>
        <dbReference type="Proteomes" id="UP000319209"/>
    </source>
</evidence>
<keyword evidence="4" id="KW-0378">Hydrolase</keyword>
<accession>A0A516GUK2</accession>
<feature type="active site" description="Proton donor" evidence="6">
    <location>
        <position position="323"/>
    </location>
</feature>
<dbReference type="Pfam" id="PF00728">
    <property type="entry name" value="Glyco_hydro_20"/>
    <property type="match status" value="1"/>
</dbReference>
<comment type="similarity">
    <text evidence="2">Belongs to the glycosyl hydrolase 20 family.</text>
</comment>
<evidence type="ECO:0000313" key="9">
    <source>
        <dbReference type="EMBL" id="QDO95175.1"/>
    </source>
</evidence>
<evidence type="ECO:0000256" key="3">
    <source>
        <dbReference type="ARBA" id="ARBA00012663"/>
    </source>
</evidence>
<sequence>MNIKVIAIAIVFFVTSSKMIAQLNLIPYPNTVTLHSGEVTFNTIKVKYDNALNSEFNELSKFIKTKGLKPTTTQSKDFNIELVLAEHTLKENGKEGYKLDITDKKITITAANPAGIFFGIQTLKQLQLDRSASGMSFPQVSIQDNPKFKWRAFMLDESRHFKGKEVVFDMLDQMALLKMNVFHWHLTDDQGWRIEIKKYPLLTQIGSYRNDTQINGVKSDKRTGKPHSGFYTQEDIKEVIAYAAKKHITIIPEIEMPGHATAAIAAYPWLGTVDKPIDVSVTFGILPNIFNVTDPKVKTFLEDVLQEVIDLFPSKIVHIGGDEVKFDQWKESEQVTEWMKDNNIKSYPDIQIAFTNSMSKFIESKGYRMMGWNDILGENLHHYNVEETKKENNEKLAQSAIIHFWKGSQELMVSALTKGHEVVNSQHNYTYLDYDYNSISLEKAYSFSPIPEGIDKNLESQVLGLGCQMWSEWVPTQEDMYRQVFPRLAAYAEVGWTQTEQKDFRRFQTNLQTVKQNWENTPYYTKNIKNDDYVTITFSVDMNDSPFLKELEGGREMLTLSGTFKNVNTGAEEYWHADSVSLTDSDYNGIYTGTKLVPKNSTLSFILLKSPDGSWDNHIKILSTQSCKYLTPEKNYKIDVHSKDMQVAFKAEKCLDI</sequence>
<comment type="catalytic activity">
    <reaction evidence="1">
        <text>Hydrolysis of terminal non-reducing N-acetyl-D-hexosamine residues in N-acetyl-beta-D-hexosaminides.</text>
        <dbReference type="EC" id="3.2.1.52"/>
    </reaction>
</comment>
<evidence type="ECO:0000256" key="4">
    <source>
        <dbReference type="ARBA" id="ARBA00022801"/>
    </source>
</evidence>
<dbReference type="Gene3D" id="3.20.20.80">
    <property type="entry name" value="Glycosidases"/>
    <property type="match status" value="1"/>
</dbReference>
<dbReference type="Gene3D" id="3.30.379.10">
    <property type="entry name" value="Chitobiase/beta-hexosaminidase domain 2-like"/>
    <property type="match status" value="1"/>
</dbReference>
<dbReference type="CDD" id="cd06563">
    <property type="entry name" value="GH20_chitobiase-like"/>
    <property type="match status" value="1"/>
</dbReference>
<dbReference type="EMBL" id="CP041637">
    <property type="protein sequence ID" value="QDO95175.1"/>
    <property type="molecule type" value="Genomic_DNA"/>
</dbReference>
<dbReference type="Proteomes" id="UP000319209">
    <property type="component" value="Chromosome"/>
</dbReference>
<dbReference type="GO" id="GO:0030203">
    <property type="term" value="P:glycosaminoglycan metabolic process"/>
    <property type="evidence" value="ECO:0007669"/>
    <property type="project" value="TreeGrafter"/>
</dbReference>
<protein>
    <recommendedName>
        <fullName evidence="3">beta-N-acetylhexosaminidase</fullName>
        <ecNumber evidence="3">3.2.1.52</ecNumber>
    </recommendedName>
</protein>
<dbReference type="SUPFAM" id="SSF51445">
    <property type="entry name" value="(Trans)glycosidases"/>
    <property type="match status" value="1"/>
</dbReference>
<dbReference type="SUPFAM" id="SSF55545">
    <property type="entry name" value="beta-N-acetylhexosaminidase-like domain"/>
    <property type="match status" value="1"/>
</dbReference>
<name>A0A516GUK2_9FLAO</name>
<dbReference type="EC" id="3.2.1.52" evidence="3"/>